<reference evidence="2 3" key="1">
    <citation type="submission" date="2024-05" db="EMBL/GenBank/DDBJ databases">
        <authorList>
            <person name="Liu Q."/>
            <person name="Xin Y.-H."/>
        </authorList>
    </citation>
    <scope>NUCLEOTIDE SEQUENCE [LARGE SCALE GENOMIC DNA]</scope>
    <source>
        <strain evidence="2 3">CGMCC 1.10181</strain>
    </source>
</reference>
<accession>A0ABU9Y2G6</accession>
<feature type="compositionally biased region" description="Basic residues" evidence="1">
    <location>
        <begin position="103"/>
        <end position="116"/>
    </location>
</feature>
<proteinExistence type="predicted"/>
<gene>
    <name evidence="2" type="ORF">ABC974_10130</name>
</gene>
<feature type="region of interest" description="Disordered" evidence="1">
    <location>
        <begin position="95"/>
        <end position="116"/>
    </location>
</feature>
<dbReference type="Proteomes" id="UP001419910">
    <property type="component" value="Unassembled WGS sequence"/>
</dbReference>
<name>A0ABU9Y2G6_9SPHN</name>
<dbReference type="Pfam" id="PF12277">
    <property type="entry name" value="DUF3618"/>
    <property type="match status" value="1"/>
</dbReference>
<organism evidence="2 3">
    <name type="scientific">Sphingomonas oligophenolica</name>
    <dbReference type="NCBI Taxonomy" id="301154"/>
    <lineage>
        <taxon>Bacteria</taxon>
        <taxon>Pseudomonadati</taxon>
        <taxon>Pseudomonadota</taxon>
        <taxon>Alphaproteobacteria</taxon>
        <taxon>Sphingomonadales</taxon>
        <taxon>Sphingomonadaceae</taxon>
        <taxon>Sphingomonas</taxon>
    </lineage>
</organism>
<dbReference type="EMBL" id="JBDIME010000006">
    <property type="protein sequence ID" value="MEN2789984.1"/>
    <property type="molecule type" value="Genomic_DNA"/>
</dbReference>
<evidence type="ECO:0000256" key="1">
    <source>
        <dbReference type="SAM" id="MobiDB-lite"/>
    </source>
</evidence>
<dbReference type="RefSeq" id="WP_343891230.1">
    <property type="nucleotide sequence ID" value="NZ_BAAAEH010000040.1"/>
</dbReference>
<keyword evidence="3" id="KW-1185">Reference proteome</keyword>
<sequence length="116" mass="12424">MTGDDDDLAVAKRRAGAARARLAGTLVDIQARLNPKALAREAAQELKEAAQEIARDGLESLKRHPITLAGATAALGLFFARGPLRHVIDTYLDETPEAPASLKARRTRARPKGSSE</sequence>
<evidence type="ECO:0000313" key="2">
    <source>
        <dbReference type="EMBL" id="MEN2789984.1"/>
    </source>
</evidence>
<comment type="caution">
    <text evidence="2">The sequence shown here is derived from an EMBL/GenBank/DDBJ whole genome shotgun (WGS) entry which is preliminary data.</text>
</comment>
<protein>
    <submittedName>
        <fullName evidence="2">DUF3618 domain-containing protein</fullName>
    </submittedName>
</protein>
<dbReference type="InterPro" id="IPR022062">
    <property type="entry name" value="DUF3618"/>
</dbReference>
<evidence type="ECO:0000313" key="3">
    <source>
        <dbReference type="Proteomes" id="UP001419910"/>
    </source>
</evidence>